<dbReference type="InterPro" id="IPR048361">
    <property type="entry name" value="Vps52_C"/>
</dbReference>
<dbReference type="GO" id="GO:0015031">
    <property type="term" value="P:protein transport"/>
    <property type="evidence" value="ECO:0007669"/>
    <property type="project" value="UniProtKB-KW"/>
</dbReference>
<protein>
    <recommendedName>
        <fullName evidence="10">Vps52p</fullName>
    </recommendedName>
</protein>
<feature type="domain" description="Vps52 coiled-coil" evidence="6">
    <location>
        <begin position="58"/>
        <end position="240"/>
    </location>
</feature>
<reference evidence="8" key="1">
    <citation type="submission" date="2022-10" db="EMBL/GenBank/DDBJ databases">
        <authorList>
            <person name="Byrne P K."/>
        </authorList>
    </citation>
    <scope>NUCLEOTIDE SEQUENCE</scope>
    <source>
        <strain evidence="8">IFO1815</strain>
    </source>
</reference>
<dbReference type="RefSeq" id="XP_056081450.1">
    <property type="nucleotide sequence ID" value="XM_056221683.1"/>
</dbReference>
<evidence type="ECO:0000256" key="1">
    <source>
        <dbReference type="ARBA" id="ARBA00004601"/>
    </source>
</evidence>
<keyword evidence="4" id="KW-0653">Protein transport</keyword>
<evidence type="ECO:0000256" key="3">
    <source>
        <dbReference type="ARBA" id="ARBA00022448"/>
    </source>
</evidence>
<dbReference type="InterPro" id="IPR048319">
    <property type="entry name" value="Vps52_CC"/>
</dbReference>
<evidence type="ECO:0000313" key="9">
    <source>
        <dbReference type="Proteomes" id="UP001161438"/>
    </source>
</evidence>
<dbReference type="GeneID" id="80917546"/>
<evidence type="ECO:0000313" key="8">
    <source>
        <dbReference type="EMBL" id="CAI4038335.1"/>
    </source>
</evidence>
<keyword evidence="3" id="KW-0813">Transport</keyword>
<dbReference type="AlphaFoldDB" id="A0AA35IWQ5"/>
<evidence type="ECO:0000259" key="6">
    <source>
        <dbReference type="Pfam" id="PF04129"/>
    </source>
</evidence>
<proteinExistence type="inferred from homology"/>
<evidence type="ECO:0000256" key="4">
    <source>
        <dbReference type="ARBA" id="ARBA00022927"/>
    </source>
</evidence>
<dbReference type="EMBL" id="OX365760">
    <property type="protein sequence ID" value="CAI4038335.1"/>
    <property type="molecule type" value="Genomic_DNA"/>
</dbReference>
<dbReference type="Pfam" id="PF04129">
    <property type="entry name" value="Vps52_CC"/>
    <property type="match status" value="1"/>
</dbReference>
<dbReference type="GO" id="GO:0032456">
    <property type="term" value="P:endocytic recycling"/>
    <property type="evidence" value="ECO:0007669"/>
    <property type="project" value="TreeGrafter"/>
</dbReference>
<evidence type="ECO:0000256" key="5">
    <source>
        <dbReference type="ARBA" id="ARBA00023034"/>
    </source>
</evidence>
<evidence type="ECO:0000256" key="2">
    <source>
        <dbReference type="ARBA" id="ARBA00008180"/>
    </source>
</evidence>
<dbReference type="PANTHER" id="PTHR14190:SF7">
    <property type="entry name" value="VACUOLAR PROTEIN SORTING-ASSOCIATED PROTEIN 52 HOMOLOG"/>
    <property type="match status" value="1"/>
</dbReference>
<gene>
    <name evidence="8" type="primary">SMKI04G6790</name>
    <name evidence="8" type="ORF">SMKI_04G6790</name>
</gene>
<dbReference type="InterPro" id="IPR007258">
    <property type="entry name" value="Vps52"/>
</dbReference>
<accession>A0AA35IWQ5</accession>
<dbReference type="GO" id="GO:0042147">
    <property type="term" value="P:retrograde transport, endosome to Golgi"/>
    <property type="evidence" value="ECO:0007669"/>
    <property type="project" value="TreeGrafter"/>
</dbReference>
<dbReference type="GO" id="GO:0005829">
    <property type="term" value="C:cytosol"/>
    <property type="evidence" value="ECO:0007669"/>
    <property type="project" value="GOC"/>
</dbReference>
<comment type="subcellular location">
    <subcellularLocation>
        <location evidence="1">Golgi apparatus</location>
        <location evidence="1">trans-Golgi network</location>
    </subcellularLocation>
</comment>
<dbReference type="GO" id="GO:0006896">
    <property type="term" value="P:Golgi to vacuole transport"/>
    <property type="evidence" value="ECO:0007669"/>
    <property type="project" value="TreeGrafter"/>
</dbReference>
<dbReference type="GO" id="GO:0019905">
    <property type="term" value="F:syntaxin binding"/>
    <property type="evidence" value="ECO:0007669"/>
    <property type="project" value="TreeGrafter"/>
</dbReference>
<organism evidence="8 9">
    <name type="scientific">Saccharomyces mikatae IFO 1815</name>
    <dbReference type="NCBI Taxonomy" id="226126"/>
    <lineage>
        <taxon>Eukaryota</taxon>
        <taxon>Fungi</taxon>
        <taxon>Dikarya</taxon>
        <taxon>Ascomycota</taxon>
        <taxon>Saccharomycotina</taxon>
        <taxon>Saccharomycetes</taxon>
        <taxon>Saccharomycetales</taxon>
        <taxon>Saccharomycetaceae</taxon>
        <taxon>Saccharomyces</taxon>
    </lineage>
</organism>
<name>A0AA35IWQ5_SACMI</name>
<sequence>MEALKEILSLDQVNFDQLREASRNEADKTDDPFENYLKDCNFKAPSNQDQSPFAKLKALQETHSNNETAINVVIPQLIDYLTNFTNRLSDYTQDLDFIKKKSSELQSLLEYNSTKLAHISPMVNDLMIPPDLINDIVKGKINERWQDNITFIADKEQIYDKYRHNNHEQNHKENTEKAAVIAPKDFDKLCQLLDILKNVILERSKRLIISKIKILRSHHPIPSQRLQTQLLKVQKIFPFIKDNNLSLALELRQAYCYTMKWYYKEYFSRYIRSLTILQFQQIDSQFALGNGLSTTSVSGFSNSSSLFFSNYLTASASNAFYNKLPVTDDDINRYFQIKKRLNILTQEDNTVMVSQIAENNTAKNYIEIGFKNLNLAILDNCTVEYNFLKDFFAINDENSEEINGLLEQIFQPTFDEATAYTLQLIQYNYDIFGVLISIRVANQLQFESERRGIPTMFDSFLNGQLIQLWPRFQQLVDFQCESLRKAAITTNVAKYGGSSSISNSNPLTSPHELAVQFAKFLCSFLTLAITHKQAIDERSEPLYNSIIRLRNDFETVMTKCSKKTRSPERFLTTNYMYLYNNLQQLHLHLNVSDSNAQNHEYGSAENLNIDGTNDDENGSNIPLIIRETENHFKTLVEAFTRN</sequence>
<dbReference type="PANTHER" id="PTHR14190">
    <property type="entry name" value="SUPPRESSOR OF ACTIN MUTATIONS 2/VACUOLAR PROTEIN SORTING 52"/>
    <property type="match status" value="1"/>
</dbReference>
<dbReference type="Proteomes" id="UP001161438">
    <property type="component" value="Chromosome 4"/>
</dbReference>
<evidence type="ECO:0000259" key="7">
    <source>
        <dbReference type="Pfam" id="PF20655"/>
    </source>
</evidence>
<dbReference type="Pfam" id="PF20655">
    <property type="entry name" value="Vps52_C"/>
    <property type="match status" value="1"/>
</dbReference>
<evidence type="ECO:0008006" key="10">
    <source>
        <dbReference type="Google" id="ProtNLM"/>
    </source>
</evidence>
<keyword evidence="9" id="KW-1185">Reference proteome</keyword>
<feature type="domain" description="Vps52 C-terminal" evidence="7">
    <location>
        <begin position="315"/>
        <end position="606"/>
    </location>
</feature>
<keyword evidence="5" id="KW-0333">Golgi apparatus</keyword>
<comment type="similarity">
    <text evidence="2">Belongs to the VPS52 family.</text>
</comment>
<dbReference type="GO" id="GO:0000938">
    <property type="term" value="C:GARP complex"/>
    <property type="evidence" value="ECO:0007669"/>
    <property type="project" value="TreeGrafter"/>
</dbReference>